<keyword evidence="7" id="KW-0804">Transcription</keyword>
<evidence type="ECO:0000256" key="6">
    <source>
        <dbReference type="ARBA" id="ARBA00023125"/>
    </source>
</evidence>
<dbReference type="Gene3D" id="1.10.10.60">
    <property type="entry name" value="Homeodomain-like"/>
    <property type="match status" value="2"/>
</dbReference>
<dbReference type="GO" id="GO:0005737">
    <property type="term" value="C:cytoplasm"/>
    <property type="evidence" value="ECO:0007669"/>
    <property type="project" value="UniProtKB-SubCell"/>
</dbReference>
<dbReference type="Pfam" id="PF00072">
    <property type="entry name" value="Response_reg"/>
    <property type="match status" value="1"/>
</dbReference>
<dbReference type="OrthoDB" id="9794370at2"/>
<feature type="domain" description="Response regulatory" evidence="10">
    <location>
        <begin position="3"/>
        <end position="120"/>
    </location>
</feature>
<keyword evidence="6" id="KW-0238">DNA-binding</keyword>
<evidence type="ECO:0000256" key="1">
    <source>
        <dbReference type="ARBA" id="ARBA00004496"/>
    </source>
</evidence>
<dbReference type="Gene3D" id="3.40.50.2300">
    <property type="match status" value="1"/>
</dbReference>
<dbReference type="InterPro" id="IPR051552">
    <property type="entry name" value="HptR"/>
</dbReference>
<proteinExistence type="predicted"/>
<dbReference type="SUPFAM" id="SSF52172">
    <property type="entry name" value="CheY-like"/>
    <property type="match status" value="1"/>
</dbReference>
<keyword evidence="12" id="KW-1185">Reference proteome</keyword>
<dbReference type="PROSITE" id="PS01124">
    <property type="entry name" value="HTH_ARAC_FAMILY_2"/>
    <property type="match status" value="1"/>
</dbReference>
<feature type="domain" description="HTH araC/xylS-type" evidence="9">
    <location>
        <begin position="455"/>
        <end position="552"/>
    </location>
</feature>
<dbReference type="Proteomes" id="UP000323257">
    <property type="component" value="Unassembled WGS sequence"/>
</dbReference>
<reference evidence="11 12" key="1">
    <citation type="submission" date="2019-07" db="EMBL/GenBank/DDBJ databases">
        <title>Genomic Encyclopedia of Type Strains, Phase III (KMG-III): the genomes of soil and plant-associated and newly described type strains.</title>
        <authorList>
            <person name="Whitman W."/>
        </authorList>
    </citation>
    <scope>NUCLEOTIDE SEQUENCE [LARGE SCALE GENOMIC DNA]</scope>
    <source>
        <strain evidence="11 12">BL24</strain>
    </source>
</reference>
<dbReference type="InterPro" id="IPR011006">
    <property type="entry name" value="CheY-like_superfamily"/>
</dbReference>
<gene>
    <name evidence="11" type="ORF">BCM02_11169</name>
</gene>
<evidence type="ECO:0000256" key="2">
    <source>
        <dbReference type="ARBA" id="ARBA00022490"/>
    </source>
</evidence>
<dbReference type="PANTHER" id="PTHR42713:SF3">
    <property type="entry name" value="TRANSCRIPTIONAL REGULATORY PROTEIN HPTR"/>
    <property type="match status" value="1"/>
</dbReference>
<dbReference type="Pfam" id="PF12833">
    <property type="entry name" value="HTH_18"/>
    <property type="match status" value="1"/>
</dbReference>
<dbReference type="InterPro" id="IPR009057">
    <property type="entry name" value="Homeodomain-like_sf"/>
</dbReference>
<dbReference type="CDD" id="cd17536">
    <property type="entry name" value="REC_YesN-like"/>
    <property type="match status" value="1"/>
</dbReference>
<evidence type="ECO:0000313" key="11">
    <source>
        <dbReference type="EMBL" id="TYP70564.1"/>
    </source>
</evidence>
<dbReference type="PROSITE" id="PS00041">
    <property type="entry name" value="HTH_ARAC_FAMILY_1"/>
    <property type="match status" value="1"/>
</dbReference>
<dbReference type="InterPro" id="IPR020449">
    <property type="entry name" value="Tscrpt_reg_AraC-type_HTH"/>
</dbReference>
<dbReference type="AlphaFoldDB" id="A0A5S5BUC0"/>
<sequence>MHQLLIIDDQSVLADDLADMLPWETIGVDVVHKAYSGREALELMREHSIDVVVTDIRMPGMSGLELIAEIKKTWKHTKCILLTGYADFEYTKQALQLKSSDYLLKPVADEELMQAVRKALEDLEKEWKEIASTQRAMYALREQLPKLREYLLLDLITGKAPTNARLARKLDMYEVPLALGSPSHLMLLRIDDTAQRYDAQSETLIDYALTNMAAELFGDRMEVWSCKDAHGFIVCLLAEKTSRGSNVQADTPALSAPAESSGQTLEDWIESRAFQLQHAAKSYLRVGISVLTSKRGAFPDEIGSMYQSSLANFRHFIGRDTELFVSLAKEPTRGEPQQLGELYRMPGVGALLEIGHWEAAEEKLEAIFRELEEQWQASQEHILETYFSIAAAIAALIHKNKKWLADTIGDDFYTVASGRPMDTVDELRSWTGRVVASYRRSVSSVEQDSRSAIIRQVQEYIQQHLDTASLHTISASVFLNPSYLSKIYKLETGEGISEYMLRVRMEKAATLLAQSPDKIYEISVMLGYQKPSYFIQLFKKHYGLTPQEYRNKIGV</sequence>
<dbReference type="GO" id="GO:0000160">
    <property type="term" value="P:phosphorelay signal transduction system"/>
    <property type="evidence" value="ECO:0007669"/>
    <property type="project" value="UniProtKB-KW"/>
</dbReference>
<dbReference type="PRINTS" id="PR00032">
    <property type="entry name" value="HTHARAC"/>
</dbReference>
<dbReference type="SMART" id="SM00342">
    <property type="entry name" value="HTH_ARAC"/>
    <property type="match status" value="1"/>
</dbReference>
<evidence type="ECO:0000256" key="8">
    <source>
        <dbReference type="PROSITE-ProRule" id="PRU00169"/>
    </source>
</evidence>
<dbReference type="InterPro" id="IPR018060">
    <property type="entry name" value="HTH_AraC"/>
</dbReference>
<evidence type="ECO:0000256" key="7">
    <source>
        <dbReference type="ARBA" id="ARBA00023163"/>
    </source>
</evidence>
<dbReference type="RefSeq" id="WP_148932138.1">
    <property type="nucleotide sequence ID" value="NZ_VNHS01000011.1"/>
</dbReference>
<dbReference type="GO" id="GO:0043565">
    <property type="term" value="F:sequence-specific DNA binding"/>
    <property type="evidence" value="ECO:0007669"/>
    <property type="project" value="InterPro"/>
</dbReference>
<name>A0A5S5BUC0_9BACL</name>
<keyword evidence="4" id="KW-0902">Two-component regulatory system</keyword>
<evidence type="ECO:0000256" key="4">
    <source>
        <dbReference type="ARBA" id="ARBA00023012"/>
    </source>
</evidence>
<evidence type="ECO:0000256" key="3">
    <source>
        <dbReference type="ARBA" id="ARBA00022553"/>
    </source>
</evidence>
<evidence type="ECO:0000259" key="10">
    <source>
        <dbReference type="PROSITE" id="PS50110"/>
    </source>
</evidence>
<dbReference type="PROSITE" id="PS50110">
    <property type="entry name" value="RESPONSE_REGULATORY"/>
    <property type="match status" value="1"/>
</dbReference>
<keyword evidence="2" id="KW-0963">Cytoplasm</keyword>
<accession>A0A5S5BUC0</accession>
<evidence type="ECO:0000259" key="9">
    <source>
        <dbReference type="PROSITE" id="PS01124"/>
    </source>
</evidence>
<feature type="modified residue" description="4-aspartylphosphate" evidence="8">
    <location>
        <position position="55"/>
    </location>
</feature>
<dbReference type="InterPro" id="IPR018062">
    <property type="entry name" value="HTH_AraC-typ_CS"/>
</dbReference>
<dbReference type="InterPro" id="IPR001789">
    <property type="entry name" value="Sig_transdc_resp-reg_receiver"/>
</dbReference>
<evidence type="ECO:0000313" key="12">
    <source>
        <dbReference type="Proteomes" id="UP000323257"/>
    </source>
</evidence>
<dbReference type="PANTHER" id="PTHR42713">
    <property type="entry name" value="HISTIDINE KINASE-RELATED"/>
    <property type="match status" value="1"/>
</dbReference>
<comment type="caution">
    <text evidence="11">The sequence shown here is derived from an EMBL/GenBank/DDBJ whole genome shotgun (WGS) entry which is preliminary data.</text>
</comment>
<comment type="subcellular location">
    <subcellularLocation>
        <location evidence="1">Cytoplasm</location>
    </subcellularLocation>
</comment>
<dbReference type="SUPFAM" id="SSF46689">
    <property type="entry name" value="Homeodomain-like"/>
    <property type="match status" value="1"/>
</dbReference>
<keyword evidence="3 8" id="KW-0597">Phosphoprotein</keyword>
<dbReference type="GO" id="GO:0003700">
    <property type="term" value="F:DNA-binding transcription factor activity"/>
    <property type="evidence" value="ECO:0007669"/>
    <property type="project" value="InterPro"/>
</dbReference>
<organism evidence="11 12">
    <name type="scientific">Paenibacillus methanolicus</name>
    <dbReference type="NCBI Taxonomy" id="582686"/>
    <lineage>
        <taxon>Bacteria</taxon>
        <taxon>Bacillati</taxon>
        <taxon>Bacillota</taxon>
        <taxon>Bacilli</taxon>
        <taxon>Bacillales</taxon>
        <taxon>Paenibacillaceae</taxon>
        <taxon>Paenibacillus</taxon>
    </lineage>
</organism>
<keyword evidence="5" id="KW-0805">Transcription regulation</keyword>
<dbReference type="EMBL" id="VNHS01000011">
    <property type="protein sequence ID" value="TYP70564.1"/>
    <property type="molecule type" value="Genomic_DNA"/>
</dbReference>
<evidence type="ECO:0000256" key="5">
    <source>
        <dbReference type="ARBA" id="ARBA00023015"/>
    </source>
</evidence>
<dbReference type="SMART" id="SM00448">
    <property type="entry name" value="REC"/>
    <property type="match status" value="1"/>
</dbReference>
<protein>
    <submittedName>
        <fullName evidence="11">Two-component system response regulator YesN</fullName>
    </submittedName>
</protein>